<proteinExistence type="predicted"/>
<protein>
    <submittedName>
        <fullName evidence="4 5">Dehydrogenase/reductase SDR family member on chromosome X-like isoform X1</fullName>
    </submittedName>
</protein>
<dbReference type="SUPFAM" id="SSF51735">
    <property type="entry name" value="NAD(P)-binding Rossmann-fold domains"/>
    <property type="match status" value="1"/>
</dbReference>
<dbReference type="PANTHER" id="PTHR43157:SF31">
    <property type="entry name" value="PHOSPHATIDYLINOSITOL-GLYCAN BIOSYNTHESIS CLASS F PROTEIN"/>
    <property type="match status" value="1"/>
</dbReference>
<evidence type="ECO:0000313" key="4">
    <source>
        <dbReference type="RefSeq" id="XP_011646895.1"/>
    </source>
</evidence>
<evidence type="ECO:0000256" key="2">
    <source>
        <dbReference type="SAM" id="Phobius"/>
    </source>
</evidence>
<organism evidence="3 5">
    <name type="scientific">Pogonomyrmex barbatus</name>
    <name type="common">red harvester ant</name>
    <dbReference type="NCBI Taxonomy" id="144034"/>
    <lineage>
        <taxon>Eukaryota</taxon>
        <taxon>Metazoa</taxon>
        <taxon>Ecdysozoa</taxon>
        <taxon>Arthropoda</taxon>
        <taxon>Hexapoda</taxon>
        <taxon>Insecta</taxon>
        <taxon>Pterygota</taxon>
        <taxon>Neoptera</taxon>
        <taxon>Endopterygota</taxon>
        <taxon>Hymenoptera</taxon>
        <taxon>Apocrita</taxon>
        <taxon>Aculeata</taxon>
        <taxon>Formicoidea</taxon>
        <taxon>Formicidae</taxon>
        <taxon>Myrmicinae</taxon>
        <taxon>Pogonomyrmex</taxon>
    </lineage>
</organism>
<sequence length="358" mass="40688">MDVNLLRLHVKMLLEAIVVCVLIILITTAYFHKSCWYCQLQYYYIGLVYHLHDIFNIKNNKINLVSMPDKIAIVTGGSRGIGVEVVKKLLQCDMEVIVACRTPSAGEKIISEIRKSGITNGRAKIYKIDNSSFDSVRQFAEQIKRNYNKIHILINNAAIMFPSVYQKTEDGYEEQWAINYLSHFLLTSLLLPLLKNGGHPNDCSRIINVTSCAHDVGKIDFDYISNNSKKTFCTYSSYGQSKLAQTMSTITMQRLFANMSLNVLVYSVHPGIVKTDLFKETILGNKKWAMAAWKTSDQGATSIIYAAINKDIEKKGGIFISNCIELTVPLLAHDERVQKRLFELSLEQVQLKDFFQYL</sequence>
<feature type="transmembrane region" description="Helical" evidence="2">
    <location>
        <begin position="12"/>
        <end position="31"/>
    </location>
</feature>
<gene>
    <name evidence="4 5" type="primary">LOC105433325</name>
</gene>
<keyword evidence="2" id="KW-0812">Transmembrane</keyword>
<dbReference type="KEGG" id="pbar:105433325"/>
<dbReference type="Proteomes" id="UP000504615">
    <property type="component" value="Unplaced"/>
</dbReference>
<name>A0A6I9WSG9_9HYME</name>
<evidence type="ECO:0000256" key="1">
    <source>
        <dbReference type="ARBA" id="ARBA00023002"/>
    </source>
</evidence>
<dbReference type="PRINTS" id="PR00081">
    <property type="entry name" value="GDHRDH"/>
</dbReference>
<keyword evidence="3" id="KW-1185">Reference proteome</keyword>
<dbReference type="InterPro" id="IPR002347">
    <property type="entry name" value="SDR_fam"/>
</dbReference>
<reference evidence="4 5" key="1">
    <citation type="submission" date="2025-04" db="UniProtKB">
        <authorList>
            <consortium name="RefSeq"/>
        </authorList>
    </citation>
    <scope>IDENTIFICATION</scope>
</reference>
<dbReference type="PANTHER" id="PTHR43157">
    <property type="entry name" value="PHOSPHATIDYLINOSITOL-GLYCAN BIOSYNTHESIS CLASS F PROTEIN-RELATED"/>
    <property type="match status" value="1"/>
</dbReference>
<dbReference type="GO" id="GO:0016491">
    <property type="term" value="F:oxidoreductase activity"/>
    <property type="evidence" value="ECO:0007669"/>
    <property type="project" value="UniProtKB-KW"/>
</dbReference>
<keyword evidence="2" id="KW-0472">Membrane</keyword>
<dbReference type="Gene3D" id="3.40.50.720">
    <property type="entry name" value="NAD(P)-binding Rossmann-like Domain"/>
    <property type="match status" value="1"/>
</dbReference>
<dbReference type="InterPro" id="IPR036291">
    <property type="entry name" value="NAD(P)-bd_dom_sf"/>
</dbReference>
<dbReference type="AlphaFoldDB" id="A0A6I9WSG9"/>
<dbReference type="GeneID" id="105433325"/>
<dbReference type="RefSeq" id="XP_011646895.1">
    <property type="nucleotide sequence ID" value="XM_011648593.1"/>
</dbReference>
<evidence type="ECO:0000313" key="5">
    <source>
        <dbReference type="RefSeq" id="XP_011646896.1"/>
    </source>
</evidence>
<accession>A0A6I9WSG9</accession>
<dbReference type="RefSeq" id="XP_011646896.1">
    <property type="nucleotide sequence ID" value="XM_011648594.2"/>
</dbReference>
<keyword evidence="2" id="KW-1133">Transmembrane helix</keyword>
<dbReference type="Pfam" id="PF00106">
    <property type="entry name" value="adh_short"/>
    <property type="match status" value="1"/>
</dbReference>
<dbReference type="OrthoDB" id="191139at2759"/>
<keyword evidence="1" id="KW-0560">Oxidoreductase</keyword>
<evidence type="ECO:0000313" key="3">
    <source>
        <dbReference type="Proteomes" id="UP000504615"/>
    </source>
</evidence>